<keyword evidence="2" id="KW-1133">Transmembrane helix</keyword>
<feature type="transmembrane region" description="Helical" evidence="2">
    <location>
        <begin position="148"/>
        <end position="177"/>
    </location>
</feature>
<accession>A0A7S1F1W6</accession>
<keyword evidence="2" id="KW-0812">Transmembrane</keyword>
<gene>
    <name evidence="3" type="ORF">NSCI0253_LOCUS11991</name>
</gene>
<evidence type="ECO:0000256" key="1">
    <source>
        <dbReference type="SAM" id="MobiDB-lite"/>
    </source>
</evidence>
<keyword evidence="2" id="KW-0472">Membrane</keyword>
<reference evidence="3" key="1">
    <citation type="submission" date="2021-01" db="EMBL/GenBank/DDBJ databases">
        <authorList>
            <person name="Corre E."/>
            <person name="Pelletier E."/>
            <person name="Niang G."/>
            <person name="Scheremetjew M."/>
            <person name="Finn R."/>
            <person name="Kale V."/>
            <person name="Holt S."/>
            <person name="Cochrane G."/>
            <person name="Meng A."/>
            <person name="Brown T."/>
            <person name="Cohen L."/>
        </authorList>
    </citation>
    <scope>NUCLEOTIDE SEQUENCE</scope>
</reference>
<feature type="transmembrane region" description="Helical" evidence="2">
    <location>
        <begin position="197"/>
        <end position="218"/>
    </location>
</feature>
<evidence type="ECO:0000313" key="3">
    <source>
        <dbReference type="EMBL" id="CAD8837643.1"/>
    </source>
</evidence>
<feature type="region of interest" description="Disordered" evidence="1">
    <location>
        <begin position="233"/>
        <end position="254"/>
    </location>
</feature>
<sequence>MIPLVPQASAVPLMRSEVSLQPMGATELNVEQAGQPAAMAANVVQVTVRESVGPGQHVAFTTPAGQEMSVPVTDHFPSGTVLTVQYPSPPEISVAHIQPQSLAAQQAVRAMPNQRHTAFVDESGSALAPPFPTISLNREDEQGMQIGWILYVLGWVSCCLAPFCFALALWTVVACMFHCKPLERRSHLPGQRRTARAAVWTLGTLATIACVALVVYAMSFAIDAEHQQHHGYHQHDQQDHHYRPHHGPGTDKIF</sequence>
<proteinExistence type="predicted"/>
<protein>
    <submittedName>
        <fullName evidence="3">Uncharacterized protein</fullName>
    </submittedName>
</protein>
<name>A0A7S1F1W6_NOCSC</name>
<organism evidence="3">
    <name type="scientific">Noctiluca scintillans</name>
    <name type="common">Sea sparkle</name>
    <name type="synonym">Red tide dinoflagellate</name>
    <dbReference type="NCBI Taxonomy" id="2966"/>
    <lineage>
        <taxon>Eukaryota</taxon>
        <taxon>Sar</taxon>
        <taxon>Alveolata</taxon>
        <taxon>Dinophyceae</taxon>
        <taxon>Noctilucales</taxon>
        <taxon>Noctilucaceae</taxon>
        <taxon>Noctiluca</taxon>
    </lineage>
</organism>
<dbReference type="EMBL" id="HBFQ01017248">
    <property type="protein sequence ID" value="CAD8837643.1"/>
    <property type="molecule type" value="Transcribed_RNA"/>
</dbReference>
<dbReference type="AlphaFoldDB" id="A0A7S1F1W6"/>
<evidence type="ECO:0000256" key="2">
    <source>
        <dbReference type="SAM" id="Phobius"/>
    </source>
</evidence>